<keyword evidence="2" id="KW-1185">Reference proteome</keyword>
<dbReference type="Proteomes" id="UP001476247">
    <property type="component" value="Unassembled WGS sequence"/>
</dbReference>
<gene>
    <name evidence="1" type="ORF">HPULCUR_010105</name>
</gene>
<comment type="caution">
    <text evidence="1">The sequence shown here is derived from an EMBL/GenBank/DDBJ whole genome shotgun (WGS) entry which is preliminary data.</text>
</comment>
<sequence>MFNILKPRSLLKYQLYQLRNKITISKLDAAESAAVKRPTPVLLLRTVLTNQEEKSSNEWATNIQNEFSKLGYFTVDASITLPPKKDELLLQTCYQELSKATSDLSFFPPLLVSHGEVAARICQKFVSNKPVSGLVMIDEPDEESTELCQSEFPVSEFEPRFPICMISNKQAPEFLDGWIDTVELEKGNEFKQLTEWMDDIGM</sequence>
<evidence type="ECO:0000313" key="2">
    <source>
        <dbReference type="Proteomes" id="UP001476247"/>
    </source>
</evidence>
<organism evidence="1 2">
    <name type="scientific">Helicostylum pulchrum</name>
    <dbReference type="NCBI Taxonomy" id="562976"/>
    <lineage>
        <taxon>Eukaryota</taxon>
        <taxon>Fungi</taxon>
        <taxon>Fungi incertae sedis</taxon>
        <taxon>Mucoromycota</taxon>
        <taxon>Mucoromycotina</taxon>
        <taxon>Mucoromycetes</taxon>
        <taxon>Mucorales</taxon>
        <taxon>Mucorineae</taxon>
        <taxon>Mucoraceae</taxon>
        <taxon>Helicostylum</taxon>
    </lineage>
</organism>
<accession>A0ABP9YCB5</accession>
<evidence type="ECO:0000313" key="1">
    <source>
        <dbReference type="EMBL" id="GAA5804603.1"/>
    </source>
</evidence>
<protein>
    <submittedName>
        <fullName evidence="1">Uncharacterized protein</fullName>
    </submittedName>
</protein>
<reference evidence="1 2" key="1">
    <citation type="submission" date="2024-04" db="EMBL/GenBank/DDBJ databases">
        <title>genome sequences of Mucor flavus KT1a and Helicostylum pulchrum KT1b strains isolation_sourced from the surface of a dry-aged beef.</title>
        <authorList>
            <person name="Toyotome T."/>
            <person name="Hosono M."/>
            <person name="Torimaru M."/>
            <person name="Fukuda K."/>
            <person name="Mikami N."/>
        </authorList>
    </citation>
    <scope>NUCLEOTIDE SEQUENCE [LARGE SCALE GENOMIC DNA]</scope>
    <source>
        <strain evidence="1 2">KT1b</strain>
    </source>
</reference>
<name>A0ABP9YCB5_9FUNG</name>
<proteinExistence type="predicted"/>
<dbReference type="EMBL" id="BAABUJ010000036">
    <property type="protein sequence ID" value="GAA5804603.1"/>
    <property type="molecule type" value="Genomic_DNA"/>
</dbReference>